<dbReference type="OrthoDB" id="2958217at2759"/>
<dbReference type="PANTHER" id="PTHR33112:SF16">
    <property type="entry name" value="HETEROKARYON INCOMPATIBILITY DOMAIN-CONTAINING PROTEIN"/>
    <property type="match status" value="1"/>
</dbReference>
<evidence type="ECO:0000259" key="1">
    <source>
        <dbReference type="Pfam" id="PF06985"/>
    </source>
</evidence>
<proteinExistence type="predicted"/>
<reference evidence="2" key="1">
    <citation type="journal article" date="2020" name="Stud. Mycol.">
        <title>101 Dothideomycetes genomes: a test case for predicting lifestyles and emergence of pathogens.</title>
        <authorList>
            <person name="Haridas S."/>
            <person name="Albert R."/>
            <person name="Binder M."/>
            <person name="Bloem J."/>
            <person name="Labutti K."/>
            <person name="Salamov A."/>
            <person name="Andreopoulos B."/>
            <person name="Baker S."/>
            <person name="Barry K."/>
            <person name="Bills G."/>
            <person name="Bluhm B."/>
            <person name="Cannon C."/>
            <person name="Castanera R."/>
            <person name="Culley D."/>
            <person name="Daum C."/>
            <person name="Ezra D."/>
            <person name="Gonzalez J."/>
            <person name="Henrissat B."/>
            <person name="Kuo A."/>
            <person name="Liang C."/>
            <person name="Lipzen A."/>
            <person name="Lutzoni F."/>
            <person name="Magnuson J."/>
            <person name="Mondo S."/>
            <person name="Nolan M."/>
            <person name="Ohm R."/>
            <person name="Pangilinan J."/>
            <person name="Park H.-J."/>
            <person name="Ramirez L."/>
            <person name="Alfaro M."/>
            <person name="Sun H."/>
            <person name="Tritt A."/>
            <person name="Yoshinaga Y."/>
            <person name="Zwiers L.-H."/>
            <person name="Turgeon B."/>
            <person name="Goodwin S."/>
            <person name="Spatafora J."/>
            <person name="Crous P."/>
            <person name="Grigoriev I."/>
        </authorList>
    </citation>
    <scope>NUCLEOTIDE SEQUENCE</scope>
    <source>
        <strain evidence="2">CBS 123094</strain>
    </source>
</reference>
<dbReference type="Pfam" id="PF06985">
    <property type="entry name" value="HET"/>
    <property type="match status" value="1"/>
</dbReference>
<dbReference type="InterPro" id="IPR010730">
    <property type="entry name" value="HET"/>
</dbReference>
<feature type="domain" description="Heterokaryon incompatibility" evidence="1">
    <location>
        <begin position="60"/>
        <end position="149"/>
    </location>
</feature>
<dbReference type="EMBL" id="ML977594">
    <property type="protein sequence ID" value="KAF1999587.1"/>
    <property type="molecule type" value="Genomic_DNA"/>
</dbReference>
<sequence length="151" mass="17021">STQNIGLMRALIDECIENHQHCHLPLHERVFPARLLDLHTNPEDVRIISGSECKAAGGRYLALSHCWGKVPEDAPWKLTRFLLSQYQACVPLQVLPPTFREAIQITRALGERYLWIDSLCILQDCREDWATEAGKMADIYTGSLCTLSSAS</sequence>
<dbReference type="PANTHER" id="PTHR33112">
    <property type="entry name" value="DOMAIN PROTEIN, PUTATIVE-RELATED"/>
    <property type="match status" value="1"/>
</dbReference>
<dbReference type="Proteomes" id="UP000799779">
    <property type="component" value="Unassembled WGS sequence"/>
</dbReference>
<name>A0A6A5WDR9_9PLEO</name>
<organism evidence="2 3">
    <name type="scientific">Amniculicola lignicola CBS 123094</name>
    <dbReference type="NCBI Taxonomy" id="1392246"/>
    <lineage>
        <taxon>Eukaryota</taxon>
        <taxon>Fungi</taxon>
        <taxon>Dikarya</taxon>
        <taxon>Ascomycota</taxon>
        <taxon>Pezizomycotina</taxon>
        <taxon>Dothideomycetes</taxon>
        <taxon>Pleosporomycetidae</taxon>
        <taxon>Pleosporales</taxon>
        <taxon>Amniculicolaceae</taxon>
        <taxon>Amniculicola</taxon>
    </lineage>
</organism>
<evidence type="ECO:0000313" key="2">
    <source>
        <dbReference type="EMBL" id="KAF1999587.1"/>
    </source>
</evidence>
<keyword evidence="3" id="KW-1185">Reference proteome</keyword>
<feature type="non-terminal residue" evidence="2">
    <location>
        <position position="151"/>
    </location>
</feature>
<gene>
    <name evidence="2" type="ORF">P154DRAFT_385906</name>
</gene>
<accession>A0A6A5WDR9</accession>
<evidence type="ECO:0000313" key="3">
    <source>
        <dbReference type="Proteomes" id="UP000799779"/>
    </source>
</evidence>
<feature type="non-terminal residue" evidence="2">
    <location>
        <position position="1"/>
    </location>
</feature>
<protein>
    <recommendedName>
        <fullName evidence="1">Heterokaryon incompatibility domain-containing protein</fullName>
    </recommendedName>
</protein>
<dbReference type="AlphaFoldDB" id="A0A6A5WDR9"/>